<feature type="transmembrane region" description="Helical" evidence="1">
    <location>
        <begin position="104"/>
        <end position="125"/>
    </location>
</feature>
<feature type="transmembrane region" description="Helical" evidence="1">
    <location>
        <begin position="74"/>
        <end position="92"/>
    </location>
</feature>
<feature type="transmembrane region" description="Helical" evidence="1">
    <location>
        <begin position="414"/>
        <end position="433"/>
    </location>
</feature>
<name>A0A926QIT2_9BACL</name>
<protein>
    <recommendedName>
        <fullName evidence="4">Transmembrane protein</fullName>
    </recommendedName>
</protein>
<proteinExistence type="predicted"/>
<feature type="transmembrane region" description="Helical" evidence="1">
    <location>
        <begin position="156"/>
        <end position="174"/>
    </location>
</feature>
<evidence type="ECO:0008006" key="4">
    <source>
        <dbReference type="Google" id="ProtNLM"/>
    </source>
</evidence>
<keyword evidence="1" id="KW-1133">Transmembrane helix</keyword>
<feature type="transmembrane region" description="Helical" evidence="1">
    <location>
        <begin position="384"/>
        <end position="402"/>
    </location>
</feature>
<dbReference type="EMBL" id="JACVVD010000002">
    <property type="protein sequence ID" value="MBD0379824.1"/>
    <property type="molecule type" value="Genomic_DNA"/>
</dbReference>
<evidence type="ECO:0000256" key="1">
    <source>
        <dbReference type="SAM" id="Phobius"/>
    </source>
</evidence>
<feature type="transmembrane region" description="Helical" evidence="1">
    <location>
        <begin position="445"/>
        <end position="463"/>
    </location>
</feature>
<dbReference type="AlphaFoldDB" id="A0A926QIT2"/>
<dbReference type="Proteomes" id="UP000650466">
    <property type="component" value="Unassembled WGS sequence"/>
</dbReference>
<feature type="transmembrane region" description="Helical" evidence="1">
    <location>
        <begin position="231"/>
        <end position="249"/>
    </location>
</feature>
<feature type="transmembrane region" description="Helical" evidence="1">
    <location>
        <begin position="186"/>
        <end position="219"/>
    </location>
</feature>
<keyword evidence="3" id="KW-1185">Reference proteome</keyword>
<reference evidence="2" key="1">
    <citation type="submission" date="2020-09" db="EMBL/GenBank/DDBJ databases">
        <title>Draft Genome Sequence of Paenibacillus sp. WST5.</title>
        <authorList>
            <person name="Bao Z."/>
        </authorList>
    </citation>
    <scope>NUCLEOTIDE SEQUENCE</scope>
    <source>
        <strain evidence="2">WST5</strain>
    </source>
</reference>
<gene>
    <name evidence="2" type="ORF">ICC18_06845</name>
</gene>
<comment type="caution">
    <text evidence="2">The sequence shown here is derived from an EMBL/GenBank/DDBJ whole genome shotgun (WGS) entry which is preliminary data.</text>
</comment>
<evidence type="ECO:0000313" key="2">
    <source>
        <dbReference type="EMBL" id="MBD0379824.1"/>
    </source>
</evidence>
<evidence type="ECO:0000313" key="3">
    <source>
        <dbReference type="Proteomes" id="UP000650466"/>
    </source>
</evidence>
<sequence length="475" mass="53349">MSKLIKWDTLALLAGAGVLGFLLLVGPILGMADNGDFLRIMGSVGLSYLDPTEPFQEKYFAFTHKQFAMSAPGIGGYISSEVIVVFLATLLGRLYNWQLFDIRFLGAMYSILLLVAFACLLQLKILTSSRAVKYSFSMIFLVIFFDVGYTAYFNSFFGEPMAFIFLLLTLAAALRLTEIKQPRTAWFVFFMVSAIFMAASKIQNAPAGIILALLSLRFLPLSNRKSWKRTGAALIALLVLVSTAIYVTAPRELRMINQYQSVFYGILKNSPSPEKDLLALGLDQKLAILAGTNYFMPDTPIPQQSAELKQSFYPHISHGKIARFYLSHPSRYWDKLQVTAQHAMTIHIAYLGNREKAAGFEPGAIYNSFNLWSELKRNLLPHSIWFLIGFWVLYYTVVLALYSAEPARHRRASYEVFISVGAIGAIAFLVPLIGDGEADMEKHLFLFNVCFDLMFTASLVWAIHQVVKFVRDRAS</sequence>
<organism evidence="2 3">
    <name type="scientific">Paenibacillus sedimenti</name>
    <dbReference type="NCBI Taxonomy" id="2770274"/>
    <lineage>
        <taxon>Bacteria</taxon>
        <taxon>Bacillati</taxon>
        <taxon>Bacillota</taxon>
        <taxon>Bacilli</taxon>
        <taxon>Bacillales</taxon>
        <taxon>Paenibacillaceae</taxon>
        <taxon>Paenibacillus</taxon>
    </lineage>
</organism>
<keyword evidence="1" id="KW-0812">Transmembrane</keyword>
<accession>A0A926QIT2</accession>
<feature type="transmembrane region" description="Helical" evidence="1">
    <location>
        <begin position="131"/>
        <end position="149"/>
    </location>
</feature>
<dbReference type="RefSeq" id="WP_188173611.1">
    <property type="nucleotide sequence ID" value="NZ_JACVVD010000002.1"/>
</dbReference>
<keyword evidence="1" id="KW-0472">Membrane</keyword>